<comment type="caution">
    <text evidence="1">The sequence shown here is derived from an EMBL/GenBank/DDBJ whole genome shotgun (WGS) entry which is preliminary data.</text>
</comment>
<dbReference type="Gene3D" id="3.40.50.2020">
    <property type="match status" value="1"/>
</dbReference>
<organism evidence="1 2">
    <name type="scientific">Nocardia nova</name>
    <dbReference type="NCBI Taxonomy" id="37330"/>
    <lineage>
        <taxon>Bacteria</taxon>
        <taxon>Bacillati</taxon>
        <taxon>Actinomycetota</taxon>
        <taxon>Actinomycetes</taxon>
        <taxon>Mycobacteriales</taxon>
        <taxon>Nocardiaceae</taxon>
        <taxon>Nocardia</taxon>
    </lineage>
</organism>
<evidence type="ECO:0000313" key="1">
    <source>
        <dbReference type="EMBL" id="PPJ36477.1"/>
    </source>
</evidence>
<name>A0A2S6AMK7_9NOCA</name>
<dbReference type="SUPFAM" id="SSF53271">
    <property type="entry name" value="PRTase-like"/>
    <property type="match status" value="1"/>
</dbReference>
<accession>A0A2S6AMK7</accession>
<dbReference type="Proteomes" id="UP000239874">
    <property type="component" value="Unassembled WGS sequence"/>
</dbReference>
<evidence type="ECO:0008006" key="3">
    <source>
        <dbReference type="Google" id="ProtNLM"/>
    </source>
</evidence>
<dbReference type="InterPro" id="IPR000836">
    <property type="entry name" value="PRTase_dom"/>
</dbReference>
<dbReference type="CDD" id="cd06223">
    <property type="entry name" value="PRTases_typeI"/>
    <property type="match status" value="1"/>
</dbReference>
<reference evidence="1 2" key="1">
    <citation type="submission" date="2018-02" db="EMBL/GenBank/DDBJ databases">
        <title>8 Nocardia nova and 1 Nocardia cyriacigeorgica strain used for evolution to TMP-SMX.</title>
        <authorList>
            <person name="Mehta H."/>
            <person name="Weng J."/>
            <person name="Shamoo Y."/>
        </authorList>
    </citation>
    <scope>NUCLEOTIDE SEQUENCE [LARGE SCALE GENOMIC DNA]</scope>
    <source>
        <strain evidence="1 2">MDA3139</strain>
    </source>
</reference>
<proteinExistence type="predicted"/>
<dbReference type="AlphaFoldDB" id="A0A2S6AMK7"/>
<dbReference type="InterPro" id="IPR029057">
    <property type="entry name" value="PRTase-like"/>
</dbReference>
<gene>
    <name evidence="1" type="ORF">C5E45_20755</name>
</gene>
<sequence length="130" mass="14531">MSGALIIPILARELGVDYAIVRAPGPCNHARTRVEGFLGSSWLFVDDHISTGHTFRYVYRAITDIAREHSILTTLVGSFCYQAALREREPVLPATTLYSRYLQSLNRLPRNQAQNAAASAIGIRRSRRNC</sequence>
<dbReference type="EMBL" id="PSZC01000014">
    <property type="protein sequence ID" value="PPJ36477.1"/>
    <property type="molecule type" value="Genomic_DNA"/>
</dbReference>
<evidence type="ECO:0000313" key="2">
    <source>
        <dbReference type="Proteomes" id="UP000239874"/>
    </source>
</evidence>
<protein>
    <recommendedName>
        <fullName evidence="3">Phosphoribosyltransferase domain-containing protein</fullName>
    </recommendedName>
</protein>